<dbReference type="Gene3D" id="3.40.50.620">
    <property type="entry name" value="HUPs"/>
    <property type="match status" value="1"/>
</dbReference>
<comment type="caution">
    <text evidence="3">The sequence shown here is derived from an EMBL/GenBank/DDBJ whole genome shotgun (WGS) entry which is preliminary data.</text>
</comment>
<evidence type="ECO:0000313" key="3">
    <source>
        <dbReference type="EMBL" id="KIL46798.1"/>
    </source>
</evidence>
<protein>
    <recommendedName>
        <fullName evidence="2">UspA domain-containing protein</fullName>
    </recommendedName>
</protein>
<dbReference type="OrthoDB" id="2426295at2"/>
<dbReference type="PANTHER" id="PTHR46268:SF6">
    <property type="entry name" value="UNIVERSAL STRESS PROTEIN UP12"/>
    <property type="match status" value="1"/>
</dbReference>
<dbReference type="PANTHER" id="PTHR46268">
    <property type="entry name" value="STRESS RESPONSE PROTEIN NHAX"/>
    <property type="match status" value="1"/>
</dbReference>
<dbReference type="RefSeq" id="WP_041088213.1">
    <property type="nucleotide sequence ID" value="NZ_JXRP01000016.1"/>
</dbReference>
<dbReference type="PATRIC" id="fig|889306.3.peg.1932"/>
<dbReference type="AlphaFoldDB" id="A0A0C2VS32"/>
<sequence length="170" mass="18900">MYQHILVAFDHTDSSKKALESAVQLLRIDDEAALTITHVSTNKTHLIDIDTYSHSRAVTPIMNQGLDRPSAPYMPPIPPADNGRSNQEYSDRLDNALLMAQEDLDARGIKAEFYPLSGSPAEAIVEYAYGNDVDLIIVGKTEKNTFQKWFLGSVSEKIVQEAHCNVLVIK</sequence>
<dbReference type="InterPro" id="IPR006015">
    <property type="entry name" value="Universal_stress_UspA"/>
</dbReference>
<dbReference type="STRING" id="889306.KP78_19160"/>
<gene>
    <name evidence="3" type="ORF">KP78_19160</name>
</gene>
<dbReference type="InterPro" id="IPR014729">
    <property type="entry name" value="Rossmann-like_a/b/a_fold"/>
</dbReference>
<dbReference type="EMBL" id="JXRP01000016">
    <property type="protein sequence ID" value="KIL46798.1"/>
    <property type="molecule type" value="Genomic_DNA"/>
</dbReference>
<dbReference type="SUPFAM" id="SSF52402">
    <property type="entry name" value="Adenine nucleotide alpha hydrolases-like"/>
    <property type="match status" value="1"/>
</dbReference>
<keyword evidence="4" id="KW-1185">Reference proteome</keyword>
<organism evidence="3 4">
    <name type="scientific">Jeotgalibacillus soli</name>
    <dbReference type="NCBI Taxonomy" id="889306"/>
    <lineage>
        <taxon>Bacteria</taxon>
        <taxon>Bacillati</taxon>
        <taxon>Bacillota</taxon>
        <taxon>Bacilli</taxon>
        <taxon>Bacillales</taxon>
        <taxon>Caryophanaceae</taxon>
        <taxon>Jeotgalibacillus</taxon>
    </lineage>
</organism>
<dbReference type="PRINTS" id="PR01438">
    <property type="entry name" value="UNVRSLSTRESS"/>
</dbReference>
<name>A0A0C2VS32_9BACL</name>
<proteinExistence type="inferred from homology"/>
<reference evidence="3 4" key="1">
    <citation type="submission" date="2015-01" db="EMBL/GenBank/DDBJ databases">
        <title>Genome sequencing of Jeotgalibacillus soli.</title>
        <authorList>
            <person name="Goh K.M."/>
            <person name="Chan K.-G."/>
            <person name="Yaakop A.S."/>
            <person name="Ee R."/>
            <person name="Gan H.M."/>
            <person name="Chan C.S."/>
        </authorList>
    </citation>
    <scope>NUCLEOTIDE SEQUENCE [LARGE SCALE GENOMIC DNA]</scope>
    <source>
        <strain evidence="3 4">P9</strain>
    </source>
</reference>
<evidence type="ECO:0000256" key="1">
    <source>
        <dbReference type="ARBA" id="ARBA00008791"/>
    </source>
</evidence>
<feature type="domain" description="UspA" evidence="2">
    <location>
        <begin position="1"/>
        <end position="42"/>
    </location>
</feature>
<dbReference type="Pfam" id="PF00582">
    <property type="entry name" value="Usp"/>
    <property type="match status" value="2"/>
</dbReference>
<evidence type="ECO:0000259" key="2">
    <source>
        <dbReference type="Pfam" id="PF00582"/>
    </source>
</evidence>
<evidence type="ECO:0000313" key="4">
    <source>
        <dbReference type="Proteomes" id="UP000031938"/>
    </source>
</evidence>
<comment type="similarity">
    <text evidence="1">Belongs to the universal stress protein A family.</text>
</comment>
<dbReference type="InterPro" id="IPR006016">
    <property type="entry name" value="UspA"/>
</dbReference>
<feature type="domain" description="UspA" evidence="2">
    <location>
        <begin position="70"/>
        <end position="170"/>
    </location>
</feature>
<dbReference type="Proteomes" id="UP000031938">
    <property type="component" value="Unassembled WGS sequence"/>
</dbReference>
<dbReference type="CDD" id="cd00293">
    <property type="entry name" value="USP-like"/>
    <property type="match status" value="1"/>
</dbReference>
<accession>A0A0C2VS32</accession>